<accession>X1E1Q7</accession>
<dbReference type="EMBL" id="BARU01000106">
    <property type="protein sequence ID" value="GAH27211.1"/>
    <property type="molecule type" value="Genomic_DNA"/>
</dbReference>
<evidence type="ECO:0000313" key="2">
    <source>
        <dbReference type="EMBL" id="GAH27211.1"/>
    </source>
</evidence>
<dbReference type="AlphaFoldDB" id="X1E1Q7"/>
<feature type="non-terminal residue" evidence="2">
    <location>
        <position position="1"/>
    </location>
</feature>
<evidence type="ECO:0000259" key="1">
    <source>
        <dbReference type="Pfam" id="PF02486"/>
    </source>
</evidence>
<gene>
    <name evidence="2" type="ORF">S03H2_00526</name>
</gene>
<name>X1E1Q7_9ZZZZ</name>
<feature type="domain" description="Replication initiation protein-like C-terminal" evidence="1">
    <location>
        <begin position="148"/>
        <end position="267"/>
    </location>
</feature>
<organism evidence="2">
    <name type="scientific">marine sediment metagenome</name>
    <dbReference type="NCBI Taxonomy" id="412755"/>
    <lineage>
        <taxon>unclassified sequences</taxon>
        <taxon>metagenomes</taxon>
        <taxon>ecological metagenomes</taxon>
    </lineage>
</organism>
<dbReference type="InterPro" id="IPR003491">
    <property type="entry name" value="REP-like_C"/>
</dbReference>
<dbReference type="Pfam" id="PF02486">
    <property type="entry name" value="Rep_trans"/>
    <property type="match status" value="1"/>
</dbReference>
<reference evidence="2" key="1">
    <citation type="journal article" date="2014" name="Front. Microbiol.">
        <title>High frequency of phylogenetically diverse reductive dehalogenase-homologous genes in deep subseafloor sedimentary metagenomes.</title>
        <authorList>
            <person name="Kawai M."/>
            <person name="Futagami T."/>
            <person name="Toyoda A."/>
            <person name="Takaki Y."/>
            <person name="Nishi S."/>
            <person name="Hori S."/>
            <person name="Arai W."/>
            <person name="Tsubouchi T."/>
            <person name="Morono Y."/>
            <person name="Uchiyama I."/>
            <person name="Ito T."/>
            <person name="Fujiyama A."/>
            <person name="Inagaki F."/>
            <person name="Takami H."/>
        </authorList>
    </citation>
    <scope>NUCLEOTIDE SEQUENCE</scope>
    <source>
        <strain evidence="2">Expedition CK06-06</strain>
    </source>
</reference>
<sequence length="318" mass="35952">VGRHASEERRSTLMIDELDASPDWLTVTTQHVDDTEYLRSITDMYIHSQGDSKPWRFRDYVGQRRHDGDGRGGVAFAEKDHGRLGICQAWGALSNIVGTALARRRLKATRVDLQVTVLHKRSQPAVKDLLDSLPADVHKYTAIVPLNHEGGTLYVGSRSSDAFGRLYDKGAELGADIPPRVLWRYEVEYKRKLAVAMADRIWYNDRSLSQMRTSVLAHVEEFFQKHQVPTPFTVSNRHNHSLVRYATRVQDSAKTLKWLTEQVQPAVLRLVHQGHAEQITEALGIGILDGVPTFEAVEEIPAEQMLLWPPLDSGAEWC</sequence>
<proteinExistence type="predicted"/>
<protein>
    <recommendedName>
        <fullName evidence="1">Replication initiation protein-like C-terminal domain-containing protein</fullName>
    </recommendedName>
</protein>
<comment type="caution">
    <text evidence="2">The sequence shown here is derived from an EMBL/GenBank/DDBJ whole genome shotgun (WGS) entry which is preliminary data.</text>
</comment>